<organism evidence="1 2">
    <name type="scientific">Puccinia striiformis f. sp. tritici</name>
    <dbReference type="NCBI Taxonomy" id="168172"/>
    <lineage>
        <taxon>Eukaryota</taxon>
        <taxon>Fungi</taxon>
        <taxon>Dikarya</taxon>
        <taxon>Basidiomycota</taxon>
        <taxon>Pucciniomycotina</taxon>
        <taxon>Pucciniomycetes</taxon>
        <taxon>Pucciniales</taxon>
        <taxon>Pucciniaceae</taxon>
        <taxon>Puccinia</taxon>
    </lineage>
</organism>
<keyword evidence="2" id="KW-1185">Reference proteome</keyword>
<proteinExistence type="predicted"/>
<reference evidence="2" key="2">
    <citation type="journal article" date="2018" name="Mol. Plant Microbe Interact.">
        <title>Genome sequence resources for the wheat stripe rust pathogen (Puccinia striiformis f. sp. tritici) and the barley stripe rust pathogen (Puccinia striiformis f. sp. hordei).</title>
        <authorList>
            <person name="Xia C."/>
            <person name="Wang M."/>
            <person name="Yin C."/>
            <person name="Cornejo O.E."/>
            <person name="Hulbert S.H."/>
            <person name="Chen X."/>
        </authorList>
    </citation>
    <scope>NUCLEOTIDE SEQUENCE [LARGE SCALE GENOMIC DNA]</scope>
    <source>
        <strain evidence="2">93-210</strain>
    </source>
</reference>
<reference evidence="2" key="1">
    <citation type="journal article" date="2018" name="BMC Genomics">
        <title>Genomic insights into host adaptation between the wheat stripe rust pathogen (Puccinia striiformis f. sp. tritici) and the barley stripe rust pathogen (Puccinia striiformis f. sp. hordei).</title>
        <authorList>
            <person name="Xia C."/>
            <person name="Wang M."/>
            <person name="Yin C."/>
            <person name="Cornejo O.E."/>
            <person name="Hulbert S.H."/>
            <person name="Chen X."/>
        </authorList>
    </citation>
    <scope>NUCLEOTIDE SEQUENCE [LARGE SCALE GENOMIC DNA]</scope>
    <source>
        <strain evidence="2">93-210</strain>
    </source>
</reference>
<reference evidence="1 2" key="3">
    <citation type="journal article" date="2022" name="Microbiol. Spectr.">
        <title>Folding features and dynamics of 3D genome architecture in plant fungal pathogens.</title>
        <authorList>
            <person name="Xia C."/>
        </authorList>
    </citation>
    <scope>NUCLEOTIDE SEQUENCE [LARGE SCALE GENOMIC DNA]</scope>
    <source>
        <strain evidence="1 2">93-210</strain>
    </source>
</reference>
<comment type="caution">
    <text evidence="1">The sequence shown here is derived from an EMBL/GenBank/DDBJ whole genome shotgun (WGS) entry which is preliminary data.</text>
</comment>
<accession>A0ACC0DZN7</accession>
<name>A0ACC0DZN7_9BASI</name>
<dbReference type="Proteomes" id="UP001060170">
    <property type="component" value="Chromosome 13"/>
</dbReference>
<dbReference type="EMBL" id="CM045877">
    <property type="protein sequence ID" value="KAI7940972.1"/>
    <property type="molecule type" value="Genomic_DNA"/>
</dbReference>
<gene>
    <name evidence="1" type="ORF">MJO28_013257</name>
</gene>
<sequence>MSVTPLGTIQHLRRFSGGMSLRMSLQTPKQRVTVGTMSPPRRPHLPGPVDFPSSRHYSVVEIYPAPPSLGLEPITSSADTSTAQPGSSEEPDLAHDKVENWTSRVHADQPFQPDFTLFEPIEPISENTAPVQDLKSRIDSSLSDRLVYLIRNDPEAAEQLRSEIIKSAINLPTNLQITSHSFDLLFRENNIRSYLAWLPLVAPHHLQQASSLDIRPPISISEVHLNHILKSSPDDLSSILKFLEILVAKDCYSRHLAFTVIRHLVRTQNPTTTVSAIEKICSTVKKLPSSGELVKSSYDFLVVQLANQGHLSEAVQIFNTSSQQPESGSNTAFPLTYQVLADQLVSRIKDESLQSRQHWSDMLDNLISRWRVDHKPSLNTWLAKESEYFKPLNLLSPSLTKRISKKYAKVFNNASSVNPEVCHKIYIEKLGHFTSYFRSLFDQKDHPKFVKAAQLANEIHQILPLRNSLENILENLHQSGTERYVGTDEQIIKSFVLEPPHVLCNKPGQLIEQRTRMCPKFTFENRSDIIFLWAHSWMIFYHRSRQPKRAIEIFLEYFIPVGCDVKLLNQIRWGPRQSESSSMDNRTEGSHESSTVDHPLSGQQEQRYQKLIHPTVGVLTVLYDSILSICPPKLIPIIFDSFLTQHFHRSKISSSSSPPSGHSMRSINKRLEPNLGSFRPFVRACLKAKDVDGALRILESMHTHLDKRSTEFGGGGGGERDEGGWIDLLEWCAIQSSGPKPKQFNPHYRWGDLRRKKVNGWDGKTKEELIYLVLQNFFLLKFNTFPSLSIQSPTSSNDSSHDFLETHKLIRSSEIKNNHQSNILEGLKIFTIESPLIQSKLKFLIPQSPSTHPSQSICLQNFPSLKLIAKIRYGFRLAKNSKGLKIVDKLLNHYK</sequence>
<evidence type="ECO:0000313" key="2">
    <source>
        <dbReference type="Proteomes" id="UP001060170"/>
    </source>
</evidence>
<evidence type="ECO:0000313" key="1">
    <source>
        <dbReference type="EMBL" id="KAI7940972.1"/>
    </source>
</evidence>
<protein>
    <submittedName>
        <fullName evidence="1">Uncharacterized protein</fullName>
    </submittedName>
</protein>